<dbReference type="EMBL" id="JACOPO010000003">
    <property type="protein sequence ID" value="MBC5722424.1"/>
    <property type="molecule type" value="Genomic_DNA"/>
</dbReference>
<keyword evidence="1" id="KW-1133">Transmembrane helix</keyword>
<comment type="caution">
    <text evidence="2">The sequence shown here is derived from an EMBL/GenBank/DDBJ whole genome shotgun (WGS) entry which is preliminary data.</text>
</comment>
<dbReference type="AlphaFoldDB" id="A0A8J6M674"/>
<sequence>MGKRERKKWDLPSEQWVPLAILSGFFLLGGLCGSIFASLADGQGGQELCDYLRDYLGLIRDGALFHNFWSGLWEELRYLLAVFLLGLTGIGVVGLPLLFGVRGFFFAFSVACFCRVFGSSGLLPALFLFGLPALLWGPALFLSGVQGLNGSRKLLLRGLGDGRDALPFAPVYWGKLTVSFILILLCGLVEYHVIPVLLRAAARVVL</sequence>
<keyword evidence="1" id="KW-0812">Transmembrane</keyword>
<gene>
    <name evidence="2" type="ORF">H8S11_06325</name>
</gene>
<proteinExistence type="predicted"/>
<evidence type="ECO:0000313" key="3">
    <source>
        <dbReference type="Proteomes" id="UP000628736"/>
    </source>
</evidence>
<dbReference type="Proteomes" id="UP000628736">
    <property type="component" value="Unassembled WGS sequence"/>
</dbReference>
<organism evidence="2 3">
    <name type="scientific">Flintibacter hominis</name>
    <dbReference type="NCBI Taxonomy" id="2763048"/>
    <lineage>
        <taxon>Bacteria</taxon>
        <taxon>Bacillati</taxon>
        <taxon>Bacillota</taxon>
        <taxon>Clostridia</taxon>
        <taxon>Eubacteriales</taxon>
        <taxon>Flintibacter</taxon>
    </lineage>
</organism>
<keyword evidence="1" id="KW-0472">Membrane</keyword>
<reference evidence="2" key="1">
    <citation type="submission" date="2020-08" db="EMBL/GenBank/DDBJ databases">
        <title>Genome public.</title>
        <authorList>
            <person name="Liu C."/>
            <person name="Sun Q."/>
        </authorList>
    </citation>
    <scope>NUCLEOTIDE SEQUENCE</scope>
    <source>
        <strain evidence="2">NSJ-23</strain>
    </source>
</reference>
<evidence type="ECO:0000313" key="2">
    <source>
        <dbReference type="EMBL" id="MBC5722424.1"/>
    </source>
</evidence>
<dbReference type="Pfam" id="PF01944">
    <property type="entry name" value="SpoIIM"/>
    <property type="match status" value="1"/>
</dbReference>
<feature type="transmembrane region" description="Helical" evidence="1">
    <location>
        <begin position="16"/>
        <end position="37"/>
    </location>
</feature>
<protein>
    <submittedName>
        <fullName evidence="2">Stage II sporulation protein M</fullName>
    </submittedName>
</protein>
<dbReference type="InterPro" id="IPR002798">
    <property type="entry name" value="SpoIIM-like"/>
</dbReference>
<accession>A0A8J6M674</accession>
<feature type="transmembrane region" description="Helical" evidence="1">
    <location>
        <begin position="105"/>
        <end position="127"/>
    </location>
</feature>
<dbReference type="RefSeq" id="WP_186852555.1">
    <property type="nucleotide sequence ID" value="NZ_JACOPO010000003.1"/>
</dbReference>
<feature type="transmembrane region" description="Helical" evidence="1">
    <location>
        <begin position="78"/>
        <end position="98"/>
    </location>
</feature>
<feature type="transmembrane region" description="Helical" evidence="1">
    <location>
        <begin position="172"/>
        <end position="194"/>
    </location>
</feature>
<keyword evidence="3" id="KW-1185">Reference proteome</keyword>
<evidence type="ECO:0000256" key="1">
    <source>
        <dbReference type="SAM" id="Phobius"/>
    </source>
</evidence>
<name>A0A8J6M674_9FIRM</name>